<dbReference type="Gene3D" id="2.60.20.10">
    <property type="entry name" value="Crystallins"/>
    <property type="match status" value="1"/>
</dbReference>
<proteinExistence type="predicted"/>
<organism evidence="2 3">
    <name type="scientific">Diaphorina citri</name>
    <name type="common">Asian citrus psyllid</name>
    <dbReference type="NCBI Taxonomy" id="121845"/>
    <lineage>
        <taxon>Eukaryota</taxon>
        <taxon>Metazoa</taxon>
        <taxon>Ecdysozoa</taxon>
        <taxon>Arthropoda</taxon>
        <taxon>Hexapoda</taxon>
        <taxon>Insecta</taxon>
        <taxon>Pterygota</taxon>
        <taxon>Neoptera</taxon>
        <taxon>Paraneoptera</taxon>
        <taxon>Hemiptera</taxon>
        <taxon>Sternorrhyncha</taxon>
        <taxon>Psylloidea</taxon>
        <taxon>Psyllidae</taxon>
        <taxon>Diaphorininae</taxon>
        <taxon>Diaphorina</taxon>
    </lineage>
</organism>
<name>A0A1S3D0K9_DIACI</name>
<protein>
    <submittedName>
        <fullName evidence="3">Uncharacterized protein LOC103508946 isoform X1</fullName>
    </submittedName>
</protein>
<dbReference type="GeneID" id="103508946"/>
<accession>A0A1S3D0K9</accession>
<evidence type="ECO:0000313" key="3">
    <source>
        <dbReference type="RefSeq" id="XP_008471753.1"/>
    </source>
</evidence>
<dbReference type="InterPro" id="IPR011024">
    <property type="entry name" value="G_crystallin-like"/>
</dbReference>
<feature type="chain" id="PRO_5010178731" evidence="1">
    <location>
        <begin position="30"/>
        <end position="140"/>
    </location>
</feature>
<keyword evidence="2" id="KW-1185">Reference proteome</keyword>
<evidence type="ECO:0000256" key="1">
    <source>
        <dbReference type="SAM" id="SignalP"/>
    </source>
</evidence>
<dbReference type="SUPFAM" id="SSF49695">
    <property type="entry name" value="gamma-Crystallin-like"/>
    <property type="match status" value="1"/>
</dbReference>
<dbReference type="RefSeq" id="XP_008471753.1">
    <property type="nucleotide sequence ID" value="XM_008473531.3"/>
</dbReference>
<dbReference type="KEGG" id="dci:103508946"/>
<evidence type="ECO:0000313" key="2">
    <source>
        <dbReference type="Proteomes" id="UP000079169"/>
    </source>
</evidence>
<dbReference type="Proteomes" id="UP000079169">
    <property type="component" value="Unplaced"/>
</dbReference>
<sequence>MSESHSKMQPTVQLLFLLAYCALLAACHSHIYRVTLYAGSEQLGRSLDLAGNLCINLQYLENQIKSIDTHDTCVKLYENRFCSGRMLKVDRNSTFVHDLRQVGFADITSSVGPCEDNPNPPNPYPCNCNCNCNCNRNPTP</sequence>
<reference evidence="3" key="1">
    <citation type="submission" date="2025-08" db="UniProtKB">
        <authorList>
            <consortium name="RefSeq"/>
        </authorList>
    </citation>
    <scope>IDENTIFICATION</scope>
</reference>
<keyword evidence="1" id="KW-0732">Signal</keyword>
<dbReference type="AlphaFoldDB" id="A0A1S3D0K9"/>
<gene>
    <name evidence="3" type="primary">LOC103508946</name>
</gene>
<dbReference type="PaxDb" id="121845-A0A1S3D0K9"/>
<dbReference type="PROSITE" id="PS51257">
    <property type="entry name" value="PROKAR_LIPOPROTEIN"/>
    <property type="match status" value="1"/>
</dbReference>
<feature type="signal peptide" evidence="1">
    <location>
        <begin position="1"/>
        <end position="29"/>
    </location>
</feature>